<keyword evidence="2" id="KW-0560">Oxidoreductase</keyword>
<dbReference type="InterPro" id="IPR002563">
    <property type="entry name" value="Flavin_Rdtase-like_dom"/>
</dbReference>
<dbReference type="GO" id="GO:0042602">
    <property type="term" value="F:riboflavin reductase (NADPH) activity"/>
    <property type="evidence" value="ECO:0007669"/>
    <property type="project" value="TreeGrafter"/>
</dbReference>
<evidence type="ECO:0000256" key="1">
    <source>
        <dbReference type="ARBA" id="ARBA00008898"/>
    </source>
</evidence>
<dbReference type="SMART" id="SM00903">
    <property type="entry name" value="Flavin_Reduct"/>
    <property type="match status" value="1"/>
</dbReference>
<sequence length="191" mass="20927">MTPHSPYGTDEFDSRQFRTAMGQFCTGVTVITSLDGEGAPVGFACQSFSALSLDPPLVLFCPQKTSRTWPVIEANGKFCVNVLSNRQQDVSATFGAPGSDKFKSIRWDASPAGLPVLRNNLTWVECSVENVVDGGDHWIVVGRALTLGEVLQDKPLLFYRGGYLSTEHPRVTPVQAELENFLTWNGGDTWL</sequence>
<feature type="domain" description="Flavin reductase like" evidence="3">
    <location>
        <begin position="21"/>
        <end position="165"/>
    </location>
</feature>
<evidence type="ECO:0000259" key="3">
    <source>
        <dbReference type="SMART" id="SM00903"/>
    </source>
</evidence>
<dbReference type="InterPro" id="IPR050268">
    <property type="entry name" value="NADH-dep_flavin_reductase"/>
</dbReference>
<reference evidence="4 5" key="2">
    <citation type="journal article" date="2017" name="Int. J. Syst. Evol. Microbiol.">
        <title>Gordonia phthalatica sp. nov., a di-n-butyl phthalate-degrading bacterium isolated from activated sludge.</title>
        <authorList>
            <person name="Jin D."/>
            <person name="Kong X."/>
            <person name="Jia M."/>
            <person name="Yu X."/>
            <person name="Wang X."/>
            <person name="Zhuang X."/>
            <person name="Deng Y."/>
            <person name="Bai Z."/>
        </authorList>
    </citation>
    <scope>NUCLEOTIDE SEQUENCE [LARGE SCALE GENOMIC DNA]</scope>
    <source>
        <strain evidence="4 5">QH-11</strain>
    </source>
</reference>
<dbReference type="NCBIfam" id="NF045630">
    <property type="entry name" value="monooxsub_HsaB"/>
    <property type="match status" value="1"/>
</dbReference>
<dbReference type="PANTHER" id="PTHR30466:SF11">
    <property type="entry name" value="FLAVIN-DEPENDENT MONOOXYGENASE, REDUCTASE SUBUNIT HSAB"/>
    <property type="match status" value="1"/>
</dbReference>
<proteinExistence type="inferred from homology"/>
<gene>
    <name evidence="4" type="ORF">ACH46_03250</name>
</gene>
<dbReference type="KEGG" id="goq:ACH46_03250"/>
<evidence type="ECO:0000313" key="4">
    <source>
        <dbReference type="EMBL" id="ALG83702.1"/>
    </source>
</evidence>
<reference evidence="5" key="1">
    <citation type="submission" date="2015-06" db="EMBL/GenBank/DDBJ databases">
        <title>Complete genome sequence and metabolic analysis of phthalate degradation pathway in Gordonia sp. QH-11.</title>
        <authorList>
            <person name="Jin D."/>
            <person name="Kong X."/>
            <person name="Bai Z."/>
        </authorList>
    </citation>
    <scope>NUCLEOTIDE SEQUENCE [LARGE SCALE GENOMIC DNA]</scope>
    <source>
        <strain evidence="5">QH-11</strain>
    </source>
</reference>
<dbReference type="PATRIC" id="fig|1136941.3.peg.657"/>
<dbReference type="EMBL" id="CP011853">
    <property type="protein sequence ID" value="ALG83702.1"/>
    <property type="molecule type" value="Genomic_DNA"/>
</dbReference>
<dbReference type="Gene3D" id="2.30.110.10">
    <property type="entry name" value="Electron Transport, Fmn-binding Protein, Chain A"/>
    <property type="match status" value="1"/>
</dbReference>
<dbReference type="OrthoDB" id="9792858at2"/>
<dbReference type="PANTHER" id="PTHR30466">
    <property type="entry name" value="FLAVIN REDUCTASE"/>
    <property type="match status" value="1"/>
</dbReference>
<dbReference type="InterPro" id="IPR054682">
    <property type="entry name" value="HsaB"/>
</dbReference>
<dbReference type="Pfam" id="PF01613">
    <property type="entry name" value="Flavin_Reduct"/>
    <property type="match status" value="1"/>
</dbReference>
<dbReference type="AlphaFoldDB" id="A0A0N9NEL1"/>
<evidence type="ECO:0000313" key="5">
    <source>
        <dbReference type="Proteomes" id="UP000063789"/>
    </source>
</evidence>
<keyword evidence="5" id="KW-1185">Reference proteome</keyword>
<name>A0A0N9NEL1_9ACTN</name>
<protein>
    <submittedName>
        <fullName evidence="4">Monooxygenase</fullName>
    </submittedName>
</protein>
<evidence type="ECO:0000256" key="2">
    <source>
        <dbReference type="ARBA" id="ARBA00023002"/>
    </source>
</evidence>
<dbReference type="GO" id="GO:0010181">
    <property type="term" value="F:FMN binding"/>
    <property type="evidence" value="ECO:0007669"/>
    <property type="project" value="InterPro"/>
</dbReference>
<dbReference type="STRING" id="1136941.ACH46_03250"/>
<keyword evidence="4" id="KW-0503">Monooxygenase</keyword>
<dbReference type="InterPro" id="IPR012349">
    <property type="entry name" value="Split_barrel_FMN-bd"/>
</dbReference>
<dbReference type="RefSeq" id="WP_062391656.1">
    <property type="nucleotide sequence ID" value="NZ_CP011853.1"/>
</dbReference>
<comment type="similarity">
    <text evidence="1">Belongs to the non-flavoprotein flavin reductase family.</text>
</comment>
<accession>A0A0N9NEL1</accession>
<dbReference type="SUPFAM" id="SSF50475">
    <property type="entry name" value="FMN-binding split barrel"/>
    <property type="match status" value="1"/>
</dbReference>
<organism evidence="4 5">
    <name type="scientific">Gordonia phthalatica</name>
    <dbReference type="NCBI Taxonomy" id="1136941"/>
    <lineage>
        <taxon>Bacteria</taxon>
        <taxon>Bacillati</taxon>
        <taxon>Actinomycetota</taxon>
        <taxon>Actinomycetes</taxon>
        <taxon>Mycobacteriales</taxon>
        <taxon>Gordoniaceae</taxon>
        <taxon>Gordonia</taxon>
    </lineage>
</organism>
<dbReference type="GO" id="GO:0004497">
    <property type="term" value="F:monooxygenase activity"/>
    <property type="evidence" value="ECO:0007669"/>
    <property type="project" value="UniProtKB-KW"/>
</dbReference>
<dbReference type="Proteomes" id="UP000063789">
    <property type="component" value="Chromosome"/>
</dbReference>